<dbReference type="RefSeq" id="WP_380009603.1">
    <property type="nucleotide sequence ID" value="NZ_JBHLYR010000032.1"/>
</dbReference>
<reference evidence="2 3" key="1">
    <citation type="submission" date="2024-09" db="EMBL/GenBank/DDBJ databases">
        <authorList>
            <person name="Sun Q."/>
            <person name="Mori K."/>
        </authorList>
    </citation>
    <scope>NUCLEOTIDE SEQUENCE [LARGE SCALE GENOMIC DNA]</scope>
    <source>
        <strain evidence="2 3">JCM 13503</strain>
    </source>
</reference>
<feature type="region of interest" description="Disordered" evidence="1">
    <location>
        <begin position="267"/>
        <end position="289"/>
    </location>
</feature>
<protein>
    <submittedName>
        <fullName evidence="2">TniB family NTP-binding protein</fullName>
    </submittedName>
</protein>
<dbReference type="SUPFAM" id="SSF52540">
    <property type="entry name" value="P-loop containing nucleoside triphosphate hydrolases"/>
    <property type="match status" value="1"/>
</dbReference>
<dbReference type="Gene3D" id="3.40.50.300">
    <property type="entry name" value="P-loop containing nucleotide triphosphate hydrolases"/>
    <property type="match status" value="1"/>
</dbReference>
<name>A0ABV6B254_9DEIO</name>
<dbReference type="InterPro" id="IPR008868">
    <property type="entry name" value="TniB"/>
</dbReference>
<evidence type="ECO:0000313" key="3">
    <source>
        <dbReference type="Proteomes" id="UP001589733"/>
    </source>
</evidence>
<gene>
    <name evidence="2" type="ORF">ACFFLM_11165</name>
</gene>
<dbReference type="InterPro" id="IPR027417">
    <property type="entry name" value="P-loop_NTPase"/>
</dbReference>
<dbReference type="Pfam" id="PF05621">
    <property type="entry name" value="TniB"/>
    <property type="match status" value="1"/>
</dbReference>
<comment type="caution">
    <text evidence="2">The sequence shown here is derived from an EMBL/GenBank/DDBJ whole genome shotgun (WGS) entry which is preliminary data.</text>
</comment>
<evidence type="ECO:0000313" key="2">
    <source>
        <dbReference type="EMBL" id="MFB9992526.1"/>
    </source>
</evidence>
<keyword evidence="3" id="KW-1185">Reference proteome</keyword>
<evidence type="ECO:0000256" key="1">
    <source>
        <dbReference type="SAM" id="MobiDB-lite"/>
    </source>
</evidence>
<sequence length="380" mass="43109">MIDPHHESAPSPLTFDTWQEWREFVALPAPIKPVKPKKIEMDELARDPEKLRAFNRQRIDYHNSFGPIFTPDMEYVHSIFLPIIRANVVGPPGARLGGVIDGDGTIGKTTIVASLGRTYEIEMKREYPDEYTRKGDIFLPVAYVTLRGATTVKGFSTQLARYFSTPYRKGADADEITDLVVENAKRCATSLILVDDIHYLKNRTKTGQDVNNHLKYLINRIPATFIFCGIGVKDNEFFSEGFSKAMSRKSQTRRRFVHVPLYTFKQDTQSPEPTESQTLKLQPQTQSTKPGGWDDLLQLFEKNLILGKRTEGMLIKHRDYIYRRTGGYMGALTRLIRTSANLAITDPAGGETITKQLMNKVMLDVGAEEDFSKVAEDEHE</sequence>
<accession>A0ABV6B254</accession>
<dbReference type="Proteomes" id="UP001589733">
    <property type="component" value="Unassembled WGS sequence"/>
</dbReference>
<organism evidence="2 3">
    <name type="scientific">Deinococcus oregonensis</name>
    <dbReference type="NCBI Taxonomy" id="1805970"/>
    <lineage>
        <taxon>Bacteria</taxon>
        <taxon>Thermotogati</taxon>
        <taxon>Deinococcota</taxon>
        <taxon>Deinococci</taxon>
        <taxon>Deinococcales</taxon>
        <taxon>Deinococcaceae</taxon>
        <taxon>Deinococcus</taxon>
    </lineage>
</organism>
<proteinExistence type="predicted"/>
<dbReference type="EMBL" id="JBHLYR010000032">
    <property type="protein sequence ID" value="MFB9992526.1"/>
    <property type="molecule type" value="Genomic_DNA"/>
</dbReference>